<accession>A0A1S2MA43</accession>
<feature type="binding site" evidence="3">
    <location>
        <begin position="240"/>
        <end position="241"/>
    </location>
    <ligand>
        <name>substrate</name>
    </ligand>
</feature>
<dbReference type="InterPro" id="IPR003469">
    <property type="entry name" value="Glyco_hydro_68"/>
</dbReference>
<dbReference type="AlphaFoldDB" id="A0A1S2MA43"/>
<feature type="binding site" evidence="3">
    <location>
        <begin position="323"/>
        <end position="325"/>
    </location>
    <ligand>
        <name>substrate</name>
    </ligand>
</feature>
<evidence type="ECO:0000256" key="7">
    <source>
        <dbReference type="SAM" id="SignalP"/>
    </source>
</evidence>
<keyword evidence="4" id="KW-0106">Calcium</keyword>
<dbReference type="STRING" id="472963.BKP45_02260"/>
<reference evidence="8 9" key="1">
    <citation type="submission" date="2016-10" db="EMBL/GenBank/DDBJ databases">
        <title>Draft genome sequences of four alkaliphilic bacteria belonging to the Anaerobacillus genus.</title>
        <authorList>
            <person name="Bassil N.M."/>
            <person name="Lloyd J.R."/>
        </authorList>
    </citation>
    <scope>NUCLEOTIDE SEQUENCE [LARGE SCALE GENOMIC DNA]</scope>
    <source>
        <strain evidence="8 9">DSM 22531</strain>
    </source>
</reference>
<feature type="active site" description="Proton donor/acceptor" evidence="2">
    <location>
        <position position="325"/>
    </location>
</feature>
<evidence type="ECO:0000313" key="8">
    <source>
        <dbReference type="EMBL" id="OIJ21581.1"/>
    </source>
</evidence>
<dbReference type="GO" id="GO:0016787">
    <property type="term" value="F:hydrolase activity"/>
    <property type="evidence" value="ECO:0007669"/>
    <property type="project" value="UniProtKB-KW"/>
</dbReference>
<keyword evidence="4" id="KW-0479">Metal-binding</keyword>
<feature type="site" description="Transition state stabilizer" evidence="5">
    <location>
        <position position="241"/>
    </location>
</feature>
<proteinExistence type="inferred from homology"/>
<keyword evidence="9" id="KW-1185">Reference proteome</keyword>
<evidence type="ECO:0000256" key="3">
    <source>
        <dbReference type="PIRSR" id="PIRSR603469-2"/>
    </source>
</evidence>
<dbReference type="InterPro" id="IPR023296">
    <property type="entry name" value="Glyco_hydro_beta-prop_sf"/>
</dbReference>
<sequence length="456" mass="51323">MKIKFREKVGKLVLCTAILASSLMSVSVAASFKWDIEDDYTATWSRQQAENVALTEETTAPIIDLDFEDVAPDVWVWDTWPLQDRDGSLSIVKGYRIAFALVAPRTYTWHDRHTEARIGMFYSKNGKDWTYAGIPYDYDKALGHMQWAGSAMLDEQGKVHFFYTATTDMNADGGKEFNKHDWVRRAEQRLAKTTFDISADRNGVHLTNEADHQILLEADGEHYETIEQFQEHGNIITGFRDPFFFKDPNTGEEYIIWEGQAGTNRDYIKPENIGDAEYRETHNVPERAEFYNGNIGIAKVLDNDVTELEMLPPLLESVGVNHQLERPHVVVKGDTYYLLTISHEFTFAPGLTGPDGLYGFVGEGGLRTDYKPVNGTGLVVANPAEKPFQAYSWWAAPDGQVISFINEPLDENGQVQFGGTFAPTLKVSFDGDTTKIVKEMGAGEIKPFGPYGRSLR</sequence>
<evidence type="ECO:0000256" key="6">
    <source>
        <dbReference type="RuleBase" id="RU361220"/>
    </source>
</evidence>
<dbReference type="GO" id="GO:0046872">
    <property type="term" value="F:metal ion binding"/>
    <property type="evidence" value="ECO:0007669"/>
    <property type="project" value="UniProtKB-KW"/>
</dbReference>
<keyword evidence="7" id="KW-0732">Signal</keyword>
<dbReference type="Pfam" id="PF02435">
    <property type="entry name" value="Glyco_hydro_68"/>
    <property type="match status" value="1"/>
</dbReference>
<dbReference type="EMBL" id="MLQS01000001">
    <property type="protein sequence ID" value="OIJ21581.1"/>
    <property type="molecule type" value="Genomic_DNA"/>
</dbReference>
<feature type="active site" description="Nucleophile" evidence="2">
    <location>
        <position position="78"/>
    </location>
</feature>
<dbReference type="GO" id="GO:0009758">
    <property type="term" value="P:carbohydrate utilization"/>
    <property type="evidence" value="ECO:0007669"/>
    <property type="project" value="InterPro"/>
</dbReference>
<evidence type="ECO:0000256" key="1">
    <source>
        <dbReference type="ARBA" id="ARBA00006775"/>
    </source>
</evidence>
<feature type="binding site" evidence="4">
    <location>
        <position position="292"/>
    </location>
    <ligand>
        <name>Ca(2+)</name>
        <dbReference type="ChEBI" id="CHEBI:29108"/>
        <label>1</label>
    </ligand>
</feature>
<gene>
    <name evidence="8" type="ORF">BKP45_02260</name>
</gene>
<protein>
    <submittedName>
        <fullName evidence="8">Glycoside hydrolase 68 family protein</fullName>
    </submittedName>
</protein>
<evidence type="ECO:0000256" key="5">
    <source>
        <dbReference type="PIRSR" id="PIRSR603469-4"/>
    </source>
</evidence>
<comment type="caution">
    <text evidence="8">The sequence shown here is derived from an EMBL/GenBank/DDBJ whole genome shotgun (WGS) entry which is preliminary data.</text>
</comment>
<feature type="chain" id="PRO_5010280522" evidence="7">
    <location>
        <begin position="30"/>
        <end position="456"/>
    </location>
</feature>
<dbReference type="CDD" id="cd08997">
    <property type="entry name" value="GH68"/>
    <property type="match status" value="1"/>
</dbReference>
<organism evidence="8 9">
    <name type="scientific">Anaerobacillus alkalidiazotrophicus</name>
    <dbReference type="NCBI Taxonomy" id="472963"/>
    <lineage>
        <taxon>Bacteria</taxon>
        <taxon>Bacillati</taxon>
        <taxon>Bacillota</taxon>
        <taxon>Bacilli</taxon>
        <taxon>Bacillales</taxon>
        <taxon>Bacillaceae</taxon>
        <taxon>Anaerobacillus</taxon>
    </lineage>
</organism>
<keyword evidence="8" id="KW-0378">Hydrolase</keyword>
<comment type="similarity">
    <text evidence="1 6">Belongs to the glycosyl hydrolase 68 family.</text>
</comment>
<feature type="signal peptide" evidence="7">
    <location>
        <begin position="1"/>
        <end position="29"/>
    </location>
</feature>
<feature type="binding site" evidence="3">
    <location>
        <position position="77"/>
    </location>
    <ligand>
        <name>substrate</name>
    </ligand>
</feature>
<feature type="binding site" evidence="3">
    <location>
        <position position="148"/>
    </location>
    <ligand>
        <name>substrate</name>
    </ligand>
</feature>
<dbReference type="OrthoDB" id="2210426at2"/>
<dbReference type="GO" id="GO:0050053">
    <property type="term" value="F:levansucrase activity"/>
    <property type="evidence" value="ECO:0007669"/>
    <property type="project" value="InterPro"/>
</dbReference>
<evidence type="ECO:0000256" key="2">
    <source>
        <dbReference type="PIRSR" id="PIRSR603469-1"/>
    </source>
</evidence>
<name>A0A1S2MA43_9BACI</name>
<dbReference type="Proteomes" id="UP000180057">
    <property type="component" value="Unassembled WGS sequence"/>
</dbReference>
<dbReference type="RefSeq" id="WP_071388191.1">
    <property type="nucleotide sequence ID" value="NZ_MLQS01000001.1"/>
</dbReference>
<evidence type="ECO:0000313" key="9">
    <source>
        <dbReference type="Proteomes" id="UP000180057"/>
    </source>
</evidence>
<dbReference type="SUPFAM" id="SSF75005">
    <property type="entry name" value="Arabinanase/levansucrase/invertase"/>
    <property type="match status" value="1"/>
</dbReference>
<evidence type="ECO:0000256" key="4">
    <source>
        <dbReference type="PIRSR" id="PIRSR603469-3"/>
    </source>
</evidence>
<dbReference type="Gene3D" id="2.115.10.20">
    <property type="entry name" value="Glycosyl hydrolase domain, family 43"/>
    <property type="match status" value="1"/>
</dbReference>
<comment type="cofactor">
    <cofactor evidence="4">
        <name>Ca(2+)</name>
        <dbReference type="ChEBI" id="CHEBI:29108"/>
    </cofactor>
</comment>